<dbReference type="Proteomes" id="UP001501624">
    <property type="component" value="Unassembled WGS sequence"/>
</dbReference>
<accession>A0ABP7HH21</accession>
<evidence type="ECO:0000313" key="1">
    <source>
        <dbReference type="EMBL" id="GAA3788789.1"/>
    </source>
</evidence>
<keyword evidence="2" id="KW-1185">Reference proteome</keyword>
<reference evidence="2" key="1">
    <citation type="journal article" date="2019" name="Int. J. Syst. Evol. Microbiol.">
        <title>The Global Catalogue of Microorganisms (GCM) 10K type strain sequencing project: providing services to taxonomists for standard genome sequencing and annotation.</title>
        <authorList>
            <consortium name="The Broad Institute Genomics Platform"/>
            <consortium name="The Broad Institute Genome Sequencing Center for Infectious Disease"/>
            <person name="Wu L."/>
            <person name="Ma J."/>
        </authorList>
    </citation>
    <scope>NUCLEOTIDE SEQUENCE [LARGE SCALE GENOMIC DNA]</scope>
    <source>
        <strain evidence="2">JCM 17017</strain>
    </source>
</reference>
<proteinExistence type="predicted"/>
<evidence type="ECO:0000313" key="2">
    <source>
        <dbReference type="Proteomes" id="UP001501624"/>
    </source>
</evidence>
<name>A0ABP7HH21_9PSEU</name>
<protein>
    <submittedName>
        <fullName evidence="1">Uncharacterized protein</fullName>
    </submittedName>
</protein>
<sequence>MASMLACGPCSAKTARAALMTISSLRKASRRGARRVFEAFVRGVIAIECTKAESIFRIVLW</sequence>
<dbReference type="EMBL" id="BAABCM010000001">
    <property type="protein sequence ID" value="GAA3788789.1"/>
    <property type="molecule type" value="Genomic_DNA"/>
</dbReference>
<comment type="caution">
    <text evidence="1">The sequence shown here is derived from an EMBL/GenBank/DDBJ whole genome shotgun (WGS) entry which is preliminary data.</text>
</comment>
<gene>
    <name evidence="1" type="ORF">GCM10022380_01230</name>
</gene>
<organism evidence="1 2">
    <name type="scientific">Amycolatopsis tucumanensis</name>
    <dbReference type="NCBI Taxonomy" id="401106"/>
    <lineage>
        <taxon>Bacteria</taxon>
        <taxon>Bacillati</taxon>
        <taxon>Actinomycetota</taxon>
        <taxon>Actinomycetes</taxon>
        <taxon>Pseudonocardiales</taxon>
        <taxon>Pseudonocardiaceae</taxon>
        <taxon>Amycolatopsis</taxon>
    </lineage>
</organism>